<keyword evidence="3" id="KW-1185">Reference proteome</keyword>
<feature type="compositionally biased region" description="Basic and acidic residues" evidence="1">
    <location>
        <begin position="50"/>
        <end position="59"/>
    </location>
</feature>
<name>A0A653BJ74_CALMS</name>
<feature type="region of interest" description="Disordered" evidence="1">
    <location>
        <begin position="1"/>
        <end position="66"/>
    </location>
</feature>
<sequence>MSLRKGFPETPYTGKPYNNNYVQRSKAKVRSTTDKKPNHGGGSGVTDQSQRCKERDTIRHPHCPYI</sequence>
<accession>A0A653BJ74</accession>
<dbReference type="Proteomes" id="UP000410492">
    <property type="component" value="Unassembled WGS sequence"/>
</dbReference>
<evidence type="ECO:0000256" key="1">
    <source>
        <dbReference type="SAM" id="MobiDB-lite"/>
    </source>
</evidence>
<reference evidence="2 3" key="1">
    <citation type="submission" date="2019-01" db="EMBL/GenBank/DDBJ databases">
        <authorList>
            <person name="Sayadi A."/>
        </authorList>
    </citation>
    <scope>NUCLEOTIDE SEQUENCE [LARGE SCALE GENOMIC DNA]</scope>
</reference>
<dbReference type="EMBL" id="CAACVG010001204">
    <property type="protein sequence ID" value="VEN35045.1"/>
    <property type="molecule type" value="Genomic_DNA"/>
</dbReference>
<evidence type="ECO:0000313" key="2">
    <source>
        <dbReference type="EMBL" id="VEN35045.1"/>
    </source>
</evidence>
<proteinExistence type="predicted"/>
<dbReference type="AlphaFoldDB" id="A0A653BJ74"/>
<protein>
    <submittedName>
        <fullName evidence="2">Uncharacterized protein</fullName>
    </submittedName>
</protein>
<organism evidence="2 3">
    <name type="scientific">Callosobruchus maculatus</name>
    <name type="common">Southern cowpea weevil</name>
    <name type="synonym">Pulse bruchid</name>
    <dbReference type="NCBI Taxonomy" id="64391"/>
    <lineage>
        <taxon>Eukaryota</taxon>
        <taxon>Metazoa</taxon>
        <taxon>Ecdysozoa</taxon>
        <taxon>Arthropoda</taxon>
        <taxon>Hexapoda</taxon>
        <taxon>Insecta</taxon>
        <taxon>Pterygota</taxon>
        <taxon>Neoptera</taxon>
        <taxon>Endopterygota</taxon>
        <taxon>Coleoptera</taxon>
        <taxon>Polyphaga</taxon>
        <taxon>Cucujiformia</taxon>
        <taxon>Chrysomeloidea</taxon>
        <taxon>Chrysomelidae</taxon>
        <taxon>Bruchinae</taxon>
        <taxon>Bruchini</taxon>
        <taxon>Callosobruchus</taxon>
    </lineage>
</organism>
<gene>
    <name evidence="2" type="ORF">CALMAC_LOCUS1055</name>
</gene>
<evidence type="ECO:0000313" key="3">
    <source>
        <dbReference type="Proteomes" id="UP000410492"/>
    </source>
</evidence>